<sequence length="368" mass="40018">MIDKNIVPGRVISNSRRQLVKALALTAASTSLPSFAQSRKLRKIRFGLPYVPQGSTLYPQVAQQTDIWRKRGLDVELFSHKGSFPALQSVASDKLDFAISQFPSLVLSVAKGLPLRGVAITSYTNGWAVGLRDDSPVRKPSDLSGRTVGRTLTTSDSIFLPEYLRRSGVDPESIKSVNFDNSTHAVINKLAEANSTVIGSSAPVYLSQGLKPRYLPYAAVGLETYGHTLVTKNSILESDPELVRNITEGLLEAIKIALTEPDRALNLFFKAAPEVKLSSTGPEFAKIGLGLYQHIGNSDAARQTGLGTADAKELKEYTELIVKFLGEPNTPVPPITQAFDFRFAGKTTLSSQQWAAATARAKPYATYY</sequence>
<gene>
    <name evidence="2" type="ORF">ABIE13_004838</name>
</gene>
<reference evidence="2 3" key="1">
    <citation type="submission" date="2024-06" db="EMBL/GenBank/DDBJ databases">
        <title>Sorghum-associated microbial communities from plants grown in Nebraska, USA.</title>
        <authorList>
            <person name="Schachtman D."/>
        </authorList>
    </citation>
    <scope>NUCLEOTIDE SEQUENCE [LARGE SCALE GENOMIC DNA]</scope>
    <source>
        <strain evidence="2 3">2709</strain>
    </source>
</reference>
<dbReference type="PANTHER" id="PTHR31528">
    <property type="entry name" value="4-AMINO-5-HYDROXYMETHYL-2-METHYLPYRIMIDINE PHOSPHATE SYNTHASE THI11-RELATED"/>
    <property type="match status" value="1"/>
</dbReference>
<dbReference type="EMBL" id="JBEPSH010000011">
    <property type="protein sequence ID" value="MET4579701.1"/>
    <property type="molecule type" value="Genomic_DNA"/>
</dbReference>
<dbReference type="Proteomes" id="UP001549320">
    <property type="component" value="Unassembled WGS sequence"/>
</dbReference>
<proteinExistence type="predicted"/>
<dbReference type="Pfam" id="PF09084">
    <property type="entry name" value="NMT1"/>
    <property type="match status" value="1"/>
</dbReference>
<evidence type="ECO:0000259" key="1">
    <source>
        <dbReference type="Pfam" id="PF09084"/>
    </source>
</evidence>
<dbReference type="RefSeq" id="WP_354448051.1">
    <property type="nucleotide sequence ID" value="NZ_JBEPSH010000011.1"/>
</dbReference>
<dbReference type="PANTHER" id="PTHR31528:SF3">
    <property type="entry name" value="THIAMINE BIOSYNTHESIS PROTEIN HI_0357-RELATED"/>
    <property type="match status" value="1"/>
</dbReference>
<organism evidence="2 3">
    <name type="scientific">Ottowia thiooxydans</name>
    <dbReference type="NCBI Taxonomy" id="219182"/>
    <lineage>
        <taxon>Bacteria</taxon>
        <taxon>Pseudomonadati</taxon>
        <taxon>Pseudomonadota</taxon>
        <taxon>Betaproteobacteria</taxon>
        <taxon>Burkholderiales</taxon>
        <taxon>Comamonadaceae</taxon>
        <taxon>Ottowia</taxon>
    </lineage>
</organism>
<name>A0ABV2QF85_9BURK</name>
<evidence type="ECO:0000313" key="3">
    <source>
        <dbReference type="Proteomes" id="UP001549320"/>
    </source>
</evidence>
<evidence type="ECO:0000313" key="2">
    <source>
        <dbReference type="EMBL" id="MET4579701.1"/>
    </source>
</evidence>
<dbReference type="InterPro" id="IPR027939">
    <property type="entry name" value="NMT1/THI5"/>
</dbReference>
<dbReference type="InterPro" id="IPR015168">
    <property type="entry name" value="SsuA/THI5"/>
</dbReference>
<protein>
    <submittedName>
        <fullName evidence="2">NitT/TauT family transport system substrate-binding protein</fullName>
    </submittedName>
</protein>
<dbReference type="Gene3D" id="3.40.190.10">
    <property type="entry name" value="Periplasmic binding protein-like II"/>
    <property type="match status" value="2"/>
</dbReference>
<comment type="caution">
    <text evidence="2">The sequence shown here is derived from an EMBL/GenBank/DDBJ whole genome shotgun (WGS) entry which is preliminary data.</text>
</comment>
<accession>A0ABV2QF85</accession>
<feature type="domain" description="SsuA/THI5-like" evidence="1">
    <location>
        <begin position="61"/>
        <end position="264"/>
    </location>
</feature>
<keyword evidence="3" id="KW-1185">Reference proteome</keyword>
<dbReference type="SUPFAM" id="SSF53850">
    <property type="entry name" value="Periplasmic binding protein-like II"/>
    <property type="match status" value="1"/>
</dbReference>